<dbReference type="OrthoDB" id="10525448at2759"/>
<gene>
    <name evidence="2" type="ORF">M404DRAFT_26086</name>
</gene>
<proteinExistence type="predicted"/>
<protein>
    <submittedName>
        <fullName evidence="2">Uncharacterized protein</fullName>
    </submittedName>
</protein>
<accession>A0A0C3J6G5</accession>
<organism evidence="2 3">
    <name type="scientific">Pisolithus tinctorius Marx 270</name>
    <dbReference type="NCBI Taxonomy" id="870435"/>
    <lineage>
        <taxon>Eukaryota</taxon>
        <taxon>Fungi</taxon>
        <taxon>Dikarya</taxon>
        <taxon>Basidiomycota</taxon>
        <taxon>Agaricomycotina</taxon>
        <taxon>Agaricomycetes</taxon>
        <taxon>Agaricomycetidae</taxon>
        <taxon>Boletales</taxon>
        <taxon>Sclerodermatineae</taxon>
        <taxon>Pisolithaceae</taxon>
        <taxon>Pisolithus</taxon>
    </lineage>
</organism>
<keyword evidence="1" id="KW-1133">Transmembrane helix</keyword>
<name>A0A0C3J6G5_PISTI</name>
<feature type="transmembrane region" description="Helical" evidence="1">
    <location>
        <begin position="6"/>
        <end position="25"/>
    </location>
</feature>
<reference evidence="3" key="2">
    <citation type="submission" date="2015-01" db="EMBL/GenBank/DDBJ databases">
        <title>Evolutionary Origins and Diversification of the Mycorrhizal Mutualists.</title>
        <authorList>
            <consortium name="DOE Joint Genome Institute"/>
            <consortium name="Mycorrhizal Genomics Consortium"/>
            <person name="Kohler A."/>
            <person name="Kuo A."/>
            <person name="Nagy L.G."/>
            <person name="Floudas D."/>
            <person name="Copeland A."/>
            <person name="Barry K.W."/>
            <person name="Cichocki N."/>
            <person name="Veneault-Fourrey C."/>
            <person name="LaButti K."/>
            <person name="Lindquist E.A."/>
            <person name="Lipzen A."/>
            <person name="Lundell T."/>
            <person name="Morin E."/>
            <person name="Murat C."/>
            <person name="Riley R."/>
            <person name="Ohm R."/>
            <person name="Sun H."/>
            <person name="Tunlid A."/>
            <person name="Henrissat B."/>
            <person name="Grigoriev I.V."/>
            <person name="Hibbett D.S."/>
            <person name="Martin F."/>
        </authorList>
    </citation>
    <scope>NUCLEOTIDE SEQUENCE [LARGE SCALE GENOMIC DNA]</scope>
    <source>
        <strain evidence="3">Marx 270</strain>
    </source>
</reference>
<evidence type="ECO:0000256" key="1">
    <source>
        <dbReference type="SAM" id="Phobius"/>
    </source>
</evidence>
<evidence type="ECO:0000313" key="3">
    <source>
        <dbReference type="Proteomes" id="UP000054217"/>
    </source>
</evidence>
<keyword evidence="1" id="KW-0812">Transmembrane</keyword>
<keyword evidence="1" id="KW-0472">Membrane</keyword>
<dbReference type="InParanoid" id="A0A0C3J6G5"/>
<keyword evidence="3" id="KW-1185">Reference proteome</keyword>
<dbReference type="Proteomes" id="UP000054217">
    <property type="component" value="Unassembled WGS sequence"/>
</dbReference>
<dbReference type="AlphaFoldDB" id="A0A0C3J6G5"/>
<reference evidence="2 3" key="1">
    <citation type="submission" date="2014-04" db="EMBL/GenBank/DDBJ databases">
        <authorList>
            <consortium name="DOE Joint Genome Institute"/>
            <person name="Kuo A."/>
            <person name="Kohler A."/>
            <person name="Costa M.D."/>
            <person name="Nagy L.G."/>
            <person name="Floudas D."/>
            <person name="Copeland A."/>
            <person name="Barry K.W."/>
            <person name="Cichocki N."/>
            <person name="Veneault-Fourrey C."/>
            <person name="LaButti K."/>
            <person name="Lindquist E.A."/>
            <person name="Lipzen A."/>
            <person name="Lundell T."/>
            <person name="Morin E."/>
            <person name="Murat C."/>
            <person name="Sun H."/>
            <person name="Tunlid A."/>
            <person name="Henrissat B."/>
            <person name="Grigoriev I.V."/>
            <person name="Hibbett D.S."/>
            <person name="Martin F."/>
            <person name="Nordberg H.P."/>
            <person name="Cantor M.N."/>
            <person name="Hua S.X."/>
        </authorList>
    </citation>
    <scope>NUCLEOTIDE SEQUENCE [LARGE SCALE GENOMIC DNA]</scope>
    <source>
        <strain evidence="2 3">Marx 270</strain>
    </source>
</reference>
<sequence>MACFLSLFPSLSSFMLSVIFVFLYTSVPRDGCGQHPWHLLTECSLQLQDVWRGYLPP</sequence>
<dbReference type="EMBL" id="KN831970">
    <property type="protein sequence ID" value="KIO04638.1"/>
    <property type="molecule type" value="Genomic_DNA"/>
</dbReference>
<evidence type="ECO:0000313" key="2">
    <source>
        <dbReference type="EMBL" id="KIO04638.1"/>
    </source>
</evidence>
<dbReference type="HOGENOM" id="CLU_2997421_0_0_1"/>